<dbReference type="GO" id="GO:0005886">
    <property type="term" value="C:plasma membrane"/>
    <property type="evidence" value="ECO:0007669"/>
    <property type="project" value="UniProtKB-SubCell"/>
</dbReference>
<feature type="transmembrane region" description="Helical" evidence="8">
    <location>
        <begin position="368"/>
        <end position="389"/>
    </location>
</feature>
<proteinExistence type="inferred from homology"/>
<sequence>MTTKTTPRKTELVYQLNDKPPIPQTIFAAIQHLLAMFVAVITPALIICQSLGVPAAETNTIISMSLFASGVSSFIQIRTIGPIGSGLLSIQGTSFNFLGPIIGAGMSLKAGGADVPTMMAAIFGTILVASSAEILLSRVLQYAQKVITPLVSGIVVTLIGLTLIQVGLISMGGGYAAMDNHTFGSLSNLALAGVVLGLIVLLNRSRNPYIRVSSIVIAMLVGYVMAYMMGMVDTSATSNSDWVALPIPMQFGLSFDWSLFIPLVLIFFITALEAIGDITATSEVSGEPVKGPVYMKRIKGGVLADGINSALAAVLNSFPNSTFSQNNGIILLTGVASRYVGYFIAGMLVLLGLFPGVANFVQMIPEPVLGGATIVMFGTIAAAGVRIISRVDLDRRAVLIMALSFSMGLGIAQKPEILQFMPEFVKNLFSTGIAAGGITAIIMNLILPAHNDDEEA</sequence>
<evidence type="ECO:0000256" key="8">
    <source>
        <dbReference type="SAM" id="Phobius"/>
    </source>
</evidence>
<dbReference type="EMBL" id="FUFT01000006">
    <property type="protein sequence ID" value="SJL84772.1"/>
    <property type="molecule type" value="Genomic_DNA"/>
</dbReference>
<evidence type="ECO:0000256" key="2">
    <source>
        <dbReference type="ARBA" id="ARBA00008821"/>
    </source>
</evidence>
<feature type="transmembrane region" description="Helical" evidence="8">
    <location>
        <begin position="87"/>
        <end position="106"/>
    </location>
</feature>
<dbReference type="NCBIfam" id="TIGR00801">
    <property type="entry name" value="ncs2"/>
    <property type="match status" value="1"/>
</dbReference>
<evidence type="ECO:0000256" key="5">
    <source>
        <dbReference type="ARBA" id="ARBA00022692"/>
    </source>
</evidence>
<evidence type="ECO:0000256" key="4">
    <source>
        <dbReference type="ARBA" id="ARBA00022475"/>
    </source>
</evidence>
<dbReference type="PROSITE" id="PS01116">
    <property type="entry name" value="XANTH_URACIL_PERMASE"/>
    <property type="match status" value="1"/>
</dbReference>
<dbReference type="NCBIfam" id="NF037981">
    <property type="entry name" value="NCS2_1"/>
    <property type="match status" value="1"/>
</dbReference>
<keyword evidence="7 8" id="KW-0472">Membrane</keyword>
<feature type="transmembrane region" description="Helical" evidence="8">
    <location>
        <begin position="33"/>
        <end position="52"/>
    </location>
</feature>
<dbReference type="AlphaFoldDB" id="A0A1R4B776"/>
<feature type="transmembrane region" description="Helical" evidence="8">
    <location>
        <begin position="395"/>
        <end position="412"/>
    </location>
</feature>
<feature type="transmembrane region" description="Helical" evidence="8">
    <location>
        <begin position="339"/>
        <end position="361"/>
    </location>
</feature>
<dbReference type="Pfam" id="PF00860">
    <property type="entry name" value="Xan_ur_permease"/>
    <property type="match status" value="1"/>
</dbReference>
<dbReference type="InterPro" id="IPR006042">
    <property type="entry name" value="Xan_ur_permease"/>
</dbReference>
<dbReference type="GO" id="GO:0042907">
    <property type="term" value="F:xanthine transmembrane transporter activity"/>
    <property type="evidence" value="ECO:0007669"/>
    <property type="project" value="TreeGrafter"/>
</dbReference>
<comment type="subcellular location">
    <subcellularLocation>
        <location evidence="1">Cell membrane</location>
        <topology evidence="1">Multi-pass membrane protein</topology>
    </subcellularLocation>
</comment>
<dbReference type="Proteomes" id="UP000189475">
    <property type="component" value="Unassembled WGS sequence"/>
</dbReference>
<evidence type="ECO:0000256" key="1">
    <source>
        <dbReference type="ARBA" id="ARBA00004651"/>
    </source>
</evidence>
<evidence type="ECO:0000313" key="9">
    <source>
        <dbReference type="EMBL" id="SJL84772.1"/>
    </source>
</evidence>
<dbReference type="InterPro" id="IPR017588">
    <property type="entry name" value="UacT-like"/>
</dbReference>
<evidence type="ECO:0000256" key="7">
    <source>
        <dbReference type="ARBA" id="ARBA00023136"/>
    </source>
</evidence>
<feature type="transmembrane region" description="Helical" evidence="8">
    <location>
        <begin position="58"/>
        <end position="75"/>
    </location>
</feature>
<protein>
    <submittedName>
        <fullName evidence="9">Xanthine permease XanP</fullName>
    </submittedName>
</protein>
<dbReference type="NCBIfam" id="TIGR03173">
    <property type="entry name" value="pbuX"/>
    <property type="match status" value="1"/>
</dbReference>
<dbReference type="STRING" id="1918946.VPAL9027_02769"/>
<dbReference type="RefSeq" id="WP_077315167.1">
    <property type="nucleotide sequence ID" value="NZ_AP024887.1"/>
</dbReference>
<reference evidence="9 10" key="1">
    <citation type="submission" date="2017-02" db="EMBL/GenBank/DDBJ databases">
        <authorList>
            <person name="Peterson S.W."/>
        </authorList>
    </citation>
    <scope>NUCLEOTIDE SEQUENCE [LARGE SCALE GENOMIC DNA]</scope>
    <source>
        <strain evidence="9 10">CECT 9027</strain>
    </source>
</reference>
<dbReference type="PANTHER" id="PTHR42810:SF2">
    <property type="entry name" value="PURINE PERMEASE C1399.01C-RELATED"/>
    <property type="match status" value="1"/>
</dbReference>
<comment type="similarity">
    <text evidence="2">Belongs to the nucleobase:cation symporter-2 (NCS2) (TC 2.A.40) family.</text>
</comment>
<keyword evidence="6 8" id="KW-1133">Transmembrane helix</keyword>
<keyword evidence="3" id="KW-0813">Transport</keyword>
<accession>A0A1R4B776</accession>
<feature type="transmembrane region" description="Helical" evidence="8">
    <location>
        <begin position="209"/>
        <end position="229"/>
    </location>
</feature>
<keyword evidence="5 8" id="KW-0812">Transmembrane</keyword>
<evidence type="ECO:0000256" key="3">
    <source>
        <dbReference type="ARBA" id="ARBA00022448"/>
    </source>
</evidence>
<feature type="transmembrane region" description="Helical" evidence="8">
    <location>
        <begin position="183"/>
        <end position="202"/>
    </location>
</feature>
<keyword evidence="10" id="KW-1185">Reference proteome</keyword>
<dbReference type="PANTHER" id="PTHR42810">
    <property type="entry name" value="PURINE PERMEASE C1399.01C-RELATED"/>
    <property type="match status" value="1"/>
</dbReference>
<gene>
    <name evidence="9" type="primary">xanP</name>
    <name evidence="9" type="ORF">VPAL9027_02769</name>
</gene>
<evidence type="ECO:0000256" key="6">
    <source>
        <dbReference type="ARBA" id="ARBA00022989"/>
    </source>
</evidence>
<dbReference type="InterPro" id="IPR006043">
    <property type="entry name" value="NCS2"/>
</dbReference>
<feature type="transmembrane region" description="Helical" evidence="8">
    <location>
        <begin position="118"/>
        <end position="136"/>
    </location>
</feature>
<keyword evidence="4" id="KW-1003">Cell membrane</keyword>
<feature type="transmembrane region" description="Helical" evidence="8">
    <location>
        <begin position="424"/>
        <end position="447"/>
    </location>
</feature>
<feature type="transmembrane region" description="Helical" evidence="8">
    <location>
        <begin position="148"/>
        <end position="171"/>
    </location>
</feature>
<evidence type="ECO:0000313" key="10">
    <source>
        <dbReference type="Proteomes" id="UP000189475"/>
    </source>
</evidence>
<name>A0A1R4B776_9VIBR</name>
<organism evidence="9 10">
    <name type="scientific">Vibrio palustris</name>
    <dbReference type="NCBI Taxonomy" id="1918946"/>
    <lineage>
        <taxon>Bacteria</taxon>
        <taxon>Pseudomonadati</taxon>
        <taxon>Pseudomonadota</taxon>
        <taxon>Gammaproteobacteria</taxon>
        <taxon>Vibrionales</taxon>
        <taxon>Vibrionaceae</taxon>
        <taxon>Vibrio</taxon>
    </lineage>
</organism>